<dbReference type="Proteomes" id="UP000807342">
    <property type="component" value="Unassembled WGS sequence"/>
</dbReference>
<proteinExistence type="predicted"/>
<accession>A0A9P6C8G0</accession>
<evidence type="ECO:0000313" key="1">
    <source>
        <dbReference type="EMBL" id="KAF9452214.1"/>
    </source>
</evidence>
<sequence length="78" mass="8721">MVIMIGWTRKEARRASKGFGKPVTVKARCISLVMQAITVSYFLPLLSHVLTYPSLRSSVFGQSHCGKRTPSQRIREGV</sequence>
<dbReference type="AlphaFoldDB" id="A0A9P6C8G0"/>
<comment type="caution">
    <text evidence="1">The sequence shown here is derived from an EMBL/GenBank/DDBJ whole genome shotgun (WGS) entry which is preliminary data.</text>
</comment>
<evidence type="ECO:0000313" key="2">
    <source>
        <dbReference type="Proteomes" id="UP000807342"/>
    </source>
</evidence>
<organism evidence="1 2">
    <name type="scientific">Macrolepiota fuliginosa MF-IS2</name>
    <dbReference type="NCBI Taxonomy" id="1400762"/>
    <lineage>
        <taxon>Eukaryota</taxon>
        <taxon>Fungi</taxon>
        <taxon>Dikarya</taxon>
        <taxon>Basidiomycota</taxon>
        <taxon>Agaricomycotina</taxon>
        <taxon>Agaricomycetes</taxon>
        <taxon>Agaricomycetidae</taxon>
        <taxon>Agaricales</taxon>
        <taxon>Agaricineae</taxon>
        <taxon>Agaricaceae</taxon>
        <taxon>Macrolepiota</taxon>
    </lineage>
</organism>
<keyword evidence="2" id="KW-1185">Reference proteome</keyword>
<gene>
    <name evidence="1" type="ORF">P691DRAFT_805400</name>
</gene>
<name>A0A9P6C8G0_9AGAR</name>
<reference evidence="1" key="1">
    <citation type="submission" date="2020-11" db="EMBL/GenBank/DDBJ databases">
        <authorList>
            <consortium name="DOE Joint Genome Institute"/>
            <person name="Ahrendt S."/>
            <person name="Riley R."/>
            <person name="Andreopoulos W."/>
            <person name="Labutti K."/>
            <person name="Pangilinan J."/>
            <person name="Ruiz-Duenas F.J."/>
            <person name="Barrasa J.M."/>
            <person name="Sanchez-Garcia M."/>
            <person name="Camarero S."/>
            <person name="Miyauchi S."/>
            <person name="Serrano A."/>
            <person name="Linde D."/>
            <person name="Babiker R."/>
            <person name="Drula E."/>
            <person name="Ayuso-Fernandez I."/>
            <person name="Pacheco R."/>
            <person name="Padilla G."/>
            <person name="Ferreira P."/>
            <person name="Barriuso J."/>
            <person name="Kellner H."/>
            <person name="Castanera R."/>
            <person name="Alfaro M."/>
            <person name="Ramirez L."/>
            <person name="Pisabarro A.G."/>
            <person name="Kuo A."/>
            <person name="Tritt A."/>
            <person name="Lipzen A."/>
            <person name="He G."/>
            <person name="Yan M."/>
            <person name="Ng V."/>
            <person name="Cullen D."/>
            <person name="Martin F."/>
            <person name="Rosso M.-N."/>
            <person name="Henrissat B."/>
            <person name="Hibbett D."/>
            <person name="Martinez A.T."/>
            <person name="Grigoriev I.V."/>
        </authorList>
    </citation>
    <scope>NUCLEOTIDE SEQUENCE</scope>
    <source>
        <strain evidence="1">MF-IS2</strain>
    </source>
</reference>
<protein>
    <submittedName>
        <fullName evidence="1">Uncharacterized protein</fullName>
    </submittedName>
</protein>
<dbReference type="EMBL" id="MU151074">
    <property type="protein sequence ID" value="KAF9452214.1"/>
    <property type="molecule type" value="Genomic_DNA"/>
</dbReference>